<dbReference type="EMBL" id="JADYXP020000001">
    <property type="protein sequence ID" value="KAL0132700.1"/>
    <property type="molecule type" value="Genomic_DNA"/>
</dbReference>
<proteinExistence type="predicted"/>
<comment type="caution">
    <text evidence="1">The sequence shown here is derived from an EMBL/GenBank/DDBJ whole genome shotgun (WGS) entry which is preliminary data.</text>
</comment>
<evidence type="ECO:0000313" key="2">
    <source>
        <dbReference type="Proteomes" id="UP001430953"/>
    </source>
</evidence>
<reference evidence="1 2" key="1">
    <citation type="submission" date="2023-03" db="EMBL/GenBank/DDBJ databases">
        <title>High recombination rates correlate with genetic variation in Cardiocondyla obscurior ants.</title>
        <authorList>
            <person name="Errbii M."/>
        </authorList>
    </citation>
    <scope>NUCLEOTIDE SEQUENCE [LARGE SCALE GENOMIC DNA]</scope>
    <source>
        <strain evidence="1">Alpha-2009</strain>
        <tissue evidence="1">Whole body</tissue>
    </source>
</reference>
<dbReference type="AlphaFoldDB" id="A0AAW2GZI2"/>
<organism evidence="1 2">
    <name type="scientific">Cardiocondyla obscurior</name>
    <dbReference type="NCBI Taxonomy" id="286306"/>
    <lineage>
        <taxon>Eukaryota</taxon>
        <taxon>Metazoa</taxon>
        <taxon>Ecdysozoa</taxon>
        <taxon>Arthropoda</taxon>
        <taxon>Hexapoda</taxon>
        <taxon>Insecta</taxon>
        <taxon>Pterygota</taxon>
        <taxon>Neoptera</taxon>
        <taxon>Endopterygota</taxon>
        <taxon>Hymenoptera</taxon>
        <taxon>Apocrita</taxon>
        <taxon>Aculeata</taxon>
        <taxon>Formicoidea</taxon>
        <taxon>Formicidae</taxon>
        <taxon>Myrmicinae</taxon>
        <taxon>Cardiocondyla</taxon>
    </lineage>
</organism>
<keyword evidence="2" id="KW-1185">Reference proteome</keyword>
<protein>
    <submittedName>
        <fullName evidence="1">Uncharacterized protein</fullName>
    </submittedName>
</protein>
<evidence type="ECO:0000313" key="1">
    <source>
        <dbReference type="EMBL" id="KAL0132700.1"/>
    </source>
</evidence>
<name>A0AAW2GZI2_9HYME</name>
<sequence length="112" mass="12078">MFCARGVSMKQILDDIYLFFSDTEGSGEESSAPSSLIFHKRTAAGSSGLFRECRQYRAILICSAGVSRVSRVLMEGIRPIPNILRGGAGLGKASCIGGIIIAELTPLLHIYR</sequence>
<gene>
    <name evidence="1" type="ORF">PUN28_000443</name>
</gene>
<accession>A0AAW2GZI2</accession>
<dbReference type="Proteomes" id="UP001430953">
    <property type="component" value="Unassembled WGS sequence"/>
</dbReference>